<accession>A0ABC8JPR5</accession>
<dbReference type="Pfam" id="PF05631">
    <property type="entry name" value="MFS_5"/>
    <property type="match status" value="1"/>
</dbReference>
<keyword evidence="2" id="KW-1185">Reference proteome</keyword>
<dbReference type="InterPro" id="IPR008509">
    <property type="entry name" value="MOT2/MFSD5"/>
</dbReference>
<protein>
    <submittedName>
        <fullName evidence="1">Uncharacterized protein</fullName>
    </submittedName>
</protein>
<dbReference type="EMBL" id="CAKOAT010107265">
    <property type="protein sequence ID" value="CAH8326925.1"/>
    <property type="molecule type" value="Genomic_DNA"/>
</dbReference>
<evidence type="ECO:0000313" key="1">
    <source>
        <dbReference type="EMBL" id="CAH8326925.1"/>
    </source>
</evidence>
<organism evidence="1 2">
    <name type="scientific">Eruca vesicaria subsp. sativa</name>
    <name type="common">Garden rocket</name>
    <name type="synonym">Eruca sativa</name>
    <dbReference type="NCBI Taxonomy" id="29727"/>
    <lineage>
        <taxon>Eukaryota</taxon>
        <taxon>Viridiplantae</taxon>
        <taxon>Streptophyta</taxon>
        <taxon>Embryophyta</taxon>
        <taxon>Tracheophyta</taxon>
        <taxon>Spermatophyta</taxon>
        <taxon>Magnoliopsida</taxon>
        <taxon>eudicotyledons</taxon>
        <taxon>Gunneridae</taxon>
        <taxon>Pentapetalae</taxon>
        <taxon>rosids</taxon>
        <taxon>malvids</taxon>
        <taxon>Brassicales</taxon>
        <taxon>Brassicaceae</taxon>
        <taxon>Brassiceae</taxon>
        <taxon>Eruca</taxon>
    </lineage>
</organism>
<evidence type="ECO:0000313" key="2">
    <source>
        <dbReference type="Proteomes" id="UP001642260"/>
    </source>
</evidence>
<proteinExistence type="predicted"/>
<dbReference type="Proteomes" id="UP001642260">
    <property type="component" value="Unassembled WGS sequence"/>
</dbReference>
<reference evidence="1 2" key="1">
    <citation type="submission" date="2022-03" db="EMBL/GenBank/DDBJ databases">
        <authorList>
            <person name="Macdonald S."/>
            <person name="Ahmed S."/>
            <person name="Newling K."/>
        </authorList>
    </citation>
    <scope>NUCLEOTIDE SEQUENCE [LARGE SCALE GENOMIC DNA]</scope>
</reference>
<comment type="caution">
    <text evidence="1">The sequence shown here is derived from an EMBL/GenBank/DDBJ whole genome shotgun (WGS) entry which is preliminary data.</text>
</comment>
<gene>
    <name evidence="1" type="ORF">ERUC_LOCUS10883</name>
</gene>
<sequence length="57" mass="6255">MVKKNYGDPSDNKDFITQFRGAAVAISSVASDEKIALLGDIQSFLKDLRILATCCYI</sequence>
<name>A0ABC8JPR5_ERUVS</name>
<dbReference type="AlphaFoldDB" id="A0ABC8JPR5"/>